<dbReference type="OrthoDB" id="6598476at2759"/>
<dbReference type="Proteomes" id="UP000681722">
    <property type="component" value="Unassembled WGS sequence"/>
</dbReference>
<gene>
    <name evidence="1" type="ORF">SRO942_LOCUS48810</name>
</gene>
<evidence type="ECO:0000313" key="1">
    <source>
        <dbReference type="EMBL" id="CAF4599476.1"/>
    </source>
</evidence>
<reference evidence="1" key="1">
    <citation type="submission" date="2021-02" db="EMBL/GenBank/DDBJ databases">
        <authorList>
            <person name="Nowell W R."/>
        </authorList>
    </citation>
    <scope>NUCLEOTIDE SEQUENCE</scope>
</reference>
<name>A0A8S2Z386_9BILA</name>
<sequence length="115" mass="13357">MRHRRNTGIQNYVNFNGVKILESILVSYYKKSASIVENRSVMNFLIDCVLYLASEMTALRDHDAKDGKFYIYFECYASSYLKTLSNRQLKPDLNFLSRVDKCGTPTLILLKSKEK</sequence>
<proteinExistence type="predicted"/>
<accession>A0A8S2Z386</accession>
<organism evidence="1 2">
    <name type="scientific">Didymodactylos carnosus</name>
    <dbReference type="NCBI Taxonomy" id="1234261"/>
    <lineage>
        <taxon>Eukaryota</taxon>
        <taxon>Metazoa</taxon>
        <taxon>Spiralia</taxon>
        <taxon>Gnathifera</taxon>
        <taxon>Rotifera</taxon>
        <taxon>Eurotatoria</taxon>
        <taxon>Bdelloidea</taxon>
        <taxon>Philodinida</taxon>
        <taxon>Philodinidae</taxon>
        <taxon>Didymodactylos</taxon>
    </lineage>
</organism>
<evidence type="ECO:0000313" key="2">
    <source>
        <dbReference type="Proteomes" id="UP000681722"/>
    </source>
</evidence>
<dbReference type="AlphaFoldDB" id="A0A8S2Z386"/>
<comment type="caution">
    <text evidence="1">The sequence shown here is derived from an EMBL/GenBank/DDBJ whole genome shotgun (WGS) entry which is preliminary data.</text>
</comment>
<dbReference type="EMBL" id="CAJOBC010127192">
    <property type="protein sequence ID" value="CAF4599476.1"/>
    <property type="molecule type" value="Genomic_DNA"/>
</dbReference>
<protein>
    <submittedName>
        <fullName evidence="1">Uncharacterized protein</fullName>
    </submittedName>
</protein>